<feature type="transmembrane region" description="Helical" evidence="5">
    <location>
        <begin position="375"/>
        <end position="395"/>
    </location>
</feature>
<evidence type="ECO:0000313" key="8">
    <source>
        <dbReference type="Proteomes" id="UP001501442"/>
    </source>
</evidence>
<dbReference type="InterPro" id="IPR051533">
    <property type="entry name" value="WaaL-like"/>
</dbReference>
<comment type="subcellular location">
    <subcellularLocation>
        <location evidence="1">Membrane</location>
        <topology evidence="1">Multi-pass membrane protein</topology>
    </subcellularLocation>
</comment>
<dbReference type="EMBL" id="BAABHK010000009">
    <property type="protein sequence ID" value="GAA4631647.1"/>
    <property type="molecule type" value="Genomic_DNA"/>
</dbReference>
<keyword evidence="2 5" id="KW-0812">Transmembrane</keyword>
<feature type="transmembrane region" description="Helical" evidence="5">
    <location>
        <begin position="39"/>
        <end position="59"/>
    </location>
</feature>
<name>A0ABP8UJ22_9ACTN</name>
<feature type="domain" description="O-antigen ligase-related" evidence="6">
    <location>
        <begin position="226"/>
        <end position="353"/>
    </location>
</feature>
<evidence type="ECO:0000256" key="3">
    <source>
        <dbReference type="ARBA" id="ARBA00022989"/>
    </source>
</evidence>
<dbReference type="RefSeq" id="WP_345434637.1">
    <property type="nucleotide sequence ID" value="NZ_BAABHK010000009.1"/>
</dbReference>
<evidence type="ECO:0000256" key="5">
    <source>
        <dbReference type="SAM" id="Phobius"/>
    </source>
</evidence>
<dbReference type="InterPro" id="IPR007016">
    <property type="entry name" value="O-antigen_ligase-rel_domated"/>
</dbReference>
<keyword evidence="3 5" id="KW-1133">Transmembrane helix</keyword>
<dbReference type="PANTHER" id="PTHR37422">
    <property type="entry name" value="TEICHURONIC ACID BIOSYNTHESIS PROTEIN TUAE"/>
    <property type="match status" value="1"/>
</dbReference>
<evidence type="ECO:0000256" key="2">
    <source>
        <dbReference type="ARBA" id="ARBA00022692"/>
    </source>
</evidence>
<organism evidence="7 8">
    <name type="scientific">Actinoallomurus vinaceus</name>
    <dbReference type="NCBI Taxonomy" id="1080074"/>
    <lineage>
        <taxon>Bacteria</taxon>
        <taxon>Bacillati</taxon>
        <taxon>Actinomycetota</taxon>
        <taxon>Actinomycetes</taxon>
        <taxon>Streptosporangiales</taxon>
        <taxon>Thermomonosporaceae</taxon>
        <taxon>Actinoallomurus</taxon>
    </lineage>
</organism>
<keyword evidence="4 5" id="KW-0472">Membrane</keyword>
<feature type="transmembrane region" description="Helical" evidence="5">
    <location>
        <begin position="401"/>
        <end position="422"/>
    </location>
</feature>
<evidence type="ECO:0000313" key="7">
    <source>
        <dbReference type="EMBL" id="GAA4631647.1"/>
    </source>
</evidence>
<accession>A0ABP8UJ22</accession>
<proteinExistence type="predicted"/>
<keyword evidence="8" id="KW-1185">Reference proteome</keyword>
<comment type="caution">
    <text evidence="7">The sequence shown here is derived from an EMBL/GenBank/DDBJ whole genome shotgun (WGS) entry which is preliminary data.</text>
</comment>
<sequence>MTEIHRPLARTAPVTILTAYVLILLLIPSQYAISSLGAAGTPAGVLAVLYFLWYCFAWLSPRSAVARERQPLRLAIAAFLIAVLLSYVMAMTRPLQVLEVNGADRGLIIAAGWAGIALLTADCVERVDNLEVLHRRMSTIGGLLGVVGVTQFFTGLDLARYVHIPGLVQQVHIFSSVPRDEFNRPAGTAIHPIEFGVVLGLLLPLAIHGARYAPEGRRGIRWTQVIVIAAAMMMTVSRSAVLGAFIALVVILPTWDAGSRRRAYAVIVCFGAALYVLTPGLLGTVKSLITHIGNDSSTNYRTHDYDAAAHYFARSPWFGRGFGTFLPQFYRIFDNQYLVTLVEMGATGLLALLGLFGTGWWLARRARAMSDDPRVRHLAQCLAACVAVAAFSFGVFDAASFPMTCGLTFLILGCCGALWRLLRPRSAAEPSAASRSELTRSTQ</sequence>
<evidence type="ECO:0000259" key="6">
    <source>
        <dbReference type="Pfam" id="PF04932"/>
    </source>
</evidence>
<protein>
    <recommendedName>
        <fullName evidence="6">O-antigen ligase-related domain-containing protein</fullName>
    </recommendedName>
</protein>
<feature type="transmembrane region" description="Helical" evidence="5">
    <location>
        <begin position="337"/>
        <end position="363"/>
    </location>
</feature>
<dbReference type="Proteomes" id="UP001501442">
    <property type="component" value="Unassembled WGS sequence"/>
</dbReference>
<feature type="transmembrane region" description="Helical" evidence="5">
    <location>
        <begin position="263"/>
        <end position="282"/>
    </location>
</feature>
<feature type="transmembrane region" description="Helical" evidence="5">
    <location>
        <begin position="71"/>
        <end position="90"/>
    </location>
</feature>
<gene>
    <name evidence="7" type="ORF">GCM10023196_061870</name>
</gene>
<feature type="transmembrane region" description="Helical" evidence="5">
    <location>
        <begin position="225"/>
        <end position="251"/>
    </location>
</feature>
<dbReference type="Pfam" id="PF04932">
    <property type="entry name" value="Wzy_C"/>
    <property type="match status" value="1"/>
</dbReference>
<dbReference type="PANTHER" id="PTHR37422:SF13">
    <property type="entry name" value="LIPOPOLYSACCHARIDE BIOSYNTHESIS PROTEIN PA4999-RELATED"/>
    <property type="match status" value="1"/>
</dbReference>
<feature type="transmembrane region" description="Helical" evidence="5">
    <location>
        <begin position="106"/>
        <end position="127"/>
    </location>
</feature>
<evidence type="ECO:0000256" key="4">
    <source>
        <dbReference type="ARBA" id="ARBA00023136"/>
    </source>
</evidence>
<feature type="transmembrane region" description="Helical" evidence="5">
    <location>
        <begin position="12"/>
        <end position="33"/>
    </location>
</feature>
<evidence type="ECO:0000256" key="1">
    <source>
        <dbReference type="ARBA" id="ARBA00004141"/>
    </source>
</evidence>
<reference evidence="8" key="1">
    <citation type="journal article" date="2019" name="Int. J. Syst. Evol. Microbiol.">
        <title>The Global Catalogue of Microorganisms (GCM) 10K type strain sequencing project: providing services to taxonomists for standard genome sequencing and annotation.</title>
        <authorList>
            <consortium name="The Broad Institute Genomics Platform"/>
            <consortium name="The Broad Institute Genome Sequencing Center for Infectious Disease"/>
            <person name="Wu L."/>
            <person name="Ma J."/>
        </authorList>
    </citation>
    <scope>NUCLEOTIDE SEQUENCE [LARGE SCALE GENOMIC DNA]</scope>
    <source>
        <strain evidence="8">JCM 17939</strain>
    </source>
</reference>